<evidence type="ECO:0000313" key="3">
    <source>
        <dbReference type="EMBL" id="MBY26492.1"/>
    </source>
</evidence>
<dbReference type="InterPro" id="IPR002018">
    <property type="entry name" value="CarbesteraseB"/>
</dbReference>
<keyword evidence="1" id="KW-0325">Glycoprotein</keyword>
<sequence length="347" mass="39247">MSKGLFHKAILQSGSPMCRWAVSPPGLIRQRTEAVATIAGCHFNTSVEILSCLKQLPANYIVELHNKFIEWVNHPCIIFPPVVESCDLNQESFLCNHPFTDFKQESFVPTIIGLNSGEGGVFAASLFNENSLQYPELSTDSNRVLPIILMYKHTSLPEHIDEINNQIIEKYFPSGKIENDSHLDAVKMIGDGTFITCTMDMSIKLTSPVYFYLFDYENEFSFNQFYGDCKKPLGVSHADELISLFSLKELNPKGLGDKDIEMSKLMVNIWVKFASSKIPTIDGTDNGKAWPVFTSIEESVLLHIDSVQPKVIKNPLEKEYTFWSELPLLSRLNKFISPMNSNIKDEF</sequence>
<evidence type="ECO:0000259" key="2">
    <source>
        <dbReference type="Pfam" id="PF00135"/>
    </source>
</evidence>
<dbReference type="PANTHER" id="PTHR11559">
    <property type="entry name" value="CARBOXYLESTERASE"/>
    <property type="match status" value="1"/>
</dbReference>
<dbReference type="SUPFAM" id="SSF53474">
    <property type="entry name" value="alpha/beta-Hydrolases"/>
    <property type="match status" value="1"/>
</dbReference>
<protein>
    <submittedName>
        <fullName evidence="3">Esterase E4</fullName>
    </submittedName>
</protein>
<dbReference type="EMBL" id="GGMR01013873">
    <property type="protein sequence ID" value="MBY26492.1"/>
    <property type="molecule type" value="Transcribed_RNA"/>
</dbReference>
<feature type="domain" description="Carboxylesterase type B" evidence="2">
    <location>
        <begin position="1"/>
        <end position="323"/>
    </location>
</feature>
<evidence type="ECO:0000256" key="1">
    <source>
        <dbReference type="ARBA" id="ARBA00023180"/>
    </source>
</evidence>
<name>A0A2S2PAT3_SCHGA</name>
<organism evidence="3">
    <name type="scientific">Schizaphis graminum</name>
    <name type="common">Green bug aphid</name>
    <dbReference type="NCBI Taxonomy" id="13262"/>
    <lineage>
        <taxon>Eukaryota</taxon>
        <taxon>Metazoa</taxon>
        <taxon>Ecdysozoa</taxon>
        <taxon>Arthropoda</taxon>
        <taxon>Hexapoda</taxon>
        <taxon>Insecta</taxon>
        <taxon>Pterygota</taxon>
        <taxon>Neoptera</taxon>
        <taxon>Paraneoptera</taxon>
        <taxon>Hemiptera</taxon>
        <taxon>Sternorrhyncha</taxon>
        <taxon>Aphidomorpha</taxon>
        <taxon>Aphidoidea</taxon>
        <taxon>Aphididae</taxon>
        <taxon>Aphidini</taxon>
        <taxon>Schizaphis</taxon>
    </lineage>
</organism>
<proteinExistence type="predicted"/>
<dbReference type="Pfam" id="PF00135">
    <property type="entry name" value="COesterase"/>
    <property type="match status" value="1"/>
</dbReference>
<dbReference type="InterPro" id="IPR050309">
    <property type="entry name" value="Type-B_Carboxylest/Lipase"/>
</dbReference>
<dbReference type="InterPro" id="IPR029058">
    <property type="entry name" value="AB_hydrolase_fold"/>
</dbReference>
<gene>
    <name evidence="3" type="primary">ESTE_1</name>
    <name evidence="3" type="ORF">g.114379</name>
</gene>
<dbReference type="AlphaFoldDB" id="A0A2S2PAT3"/>
<accession>A0A2S2PAT3</accession>
<reference evidence="3" key="1">
    <citation type="submission" date="2018-04" db="EMBL/GenBank/DDBJ databases">
        <title>Transcriptome of Schizaphis graminum biotype I.</title>
        <authorList>
            <person name="Scully E.D."/>
            <person name="Geib S.M."/>
            <person name="Palmer N.A."/>
            <person name="Koch K."/>
            <person name="Bradshaw J."/>
            <person name="Heng-Moss T."/>
            <person name="Sarath G."/>
        </authorList>
    </citation>
    <scope>NUCLEOTIDE SEQUENCE</scope>
</reference>
<dbReference type="Gene3D" id="3.40.50.1820">
    <property type="entry name" value="alpha/beta hydrolase"/>
    <property type="match status" value="1"/>
</dbReference>